<evidence type="ECO:0000256" key="1">
    <source>
        <dbReference type="ARBA" id="ARBA00005568"/>
    </source>
</evidence>
<dbReference type="PANTHER" id="PTHR30502:SF0">
    <property type="entry name" value="PHOSPHOENOLPYRUVATE CARBOXYLASE FAMILY PROTEIN"/>
    <property type="match status" value="1"/>
</dbReference>
<dbReference type="InterPro" id="IPR005000">
    <property type="entry name" value="Aldolase/citrate-lyase_domain"/>
</dbReference>
<sequence length="268" mass="28273">MATQIINNSLQTAVARGGVCKVFGIRLVTNPAIVQLAQNGGFDALFIEMEHSTLSINEVNQLCAAALQIGITPFVRVPYQCGNGFVQRILDGGAMGVVFPHIHNKGDAEAAVQICKYPPQGCRSMTGQLPLFSLKPTPTSRVISETNAQGSSVILMIETKESVEKIDEIAAVPSVEVLLIGSNDLSIELGCPGQFQDVAFRSALAAVSAACQKHGKIFGLAGIYDAPELQRWAINTLSAGFILCQQDSGILAGGGKKCAEAVSALCQR</sequence>
<evidence type="ECO:0000259" key="4">
    <source>
        <dbReference type="Pfam" id="PF03328"/>
    </source>
</evidence>
<dbReference type="GO" id="GO:0046872">
    <property type="term" value="F:metal ion binding"/>
    <property type="evidence" value="ECO:0007669"/>
    <property type="project" value="UniProtKB-KW"/>
</dbReference>
<evidence type="ECO:0000256" key="3">
    <source>
        <dbReference type="ARBA" id="ARBA00023239"/>
    </source>
</evidence>
<dbReference type="SUPFAM" id="SSF51621">
    <property type="entry name" value="Phosphoenolpyruvate/pyruvate domain"/>
    <property type="match status" value="1"/>
</dbReference>
<organism evidence="5">
    <name type="scientific">Bionectria ochroleuca</name>
    <name type="common">Gliocladium roseum</name>
    <dbReference type="NCBI Taxonomy" id="29856"/>
    <lineage>
        <taxon>Eukaryota</taxon>
        <taxon>Fungi</taxon>
        <taxon>Dikarya</taxon>
        <taxon>Ascomycota</taxon>
        <taxon>Pezizomycotina</taxon>
        <taxon>Sordariomycetes</taxon>
        <taxon>Hypocreomycetidae</taxon>
        <taxon>Hypocreales</taxon>
        <taxon>Bionectriaceae</taxon>
        <taxon>Clonostachys</taxon>
    </lineage>
</organism>
<reference evidence="5" key="1">
    <citation type="submission" date="2015-01" db="EMBL/GenBank/DDBJ databases">
        <authorList>
            <person name="Durling Mikael"/>
        </authorList>
    </citation>
    <scope>NUCLEOTIDE SEQUENCE</scope>
</reference>
<accession>A0A0B7KND5</accession>
<dbReference type="InterPro" id="IPR050251">
    <property type="entry name" value="HpcH-HpaI_aldolase"/>
</dbReference>
<gene>
    <name evidence="5" type="ORF">BN869_000012458_1</name>
</gene>
<feature type="domain" description="HpcH/HpaI aldolase/citrate lyase" evidence="4">
    <location>
        <begin position="29"/>
        <end position="218"/>
    </location>
</feature>
<dbReference type="GO" id="GO:0016832">
    <property type="term" value="F:aldehyde-lyase activity"/>
    <property type="evidence" value="ECO:0007669"/>
    <property type="project" value="TreeGrafter"/>
</dbReference>
<dbReference type="PANTHER" id="PTHR30502">
    <property type="entry name" value="2-KETO-3-DEOXY-L-RHAMNONATE ALDOLASE"/>
    <property type="match status" value="1"/>
</dbReference>
<evidence type="ECO:0000313" key="5">
    <source>
        <dbReference type="EMBL" id="CEO56400.1"/>
    </source>
</evidence>
<dbReference type="Pfam" id="PF03328">
    <property type="entry name" value="HpcH_HpaI"/>
    <property type="match status" value="1"/>
</dbReference>
<keyword evidence="3" id="KW-0456">Lyase</keyword>
<proteinExistence type="inferred from homology"/>
<dbReference type="AlphaFoldDB" id="A0A0B7KND5"/>
<dbReference type="GO" id="GO:0005737">
    <property type="term" value="C:cytoplasm"/>
    <property type="evidence" value="ECO:0007669"/>
    <property type="project" value="TreeGrafter"/>
</dbReference>
<dbReference type="Gene3D" id="3.20.20.60">
    <property type="entry name" value="Phosphoenolpyruvate-binding domains"/>
    <property type="match status" value="1"/>
</dbReference>
<name>A0A0B7KND5_BIOOC</name>
<dbReference type="InterPro" id="IPR015813">
    <property type="entry name" value="Pyrv/PenolPyrv_kinase-like_dom"/>
</dbReference>
<protein>
    <recommendedName>
        <fullName evidence="4">HpcH/HpaI aldolase/citrate lyase domain-containing protein</fullName>
    </recommendedName>
</protein>
<dbReference type="InterPro" id="IPR040442">
    <property type="entry name" value="Pyrv_kinase-like_dom_sf"/>
</dbReference>
<evidence type="ECO:0000256" key="2">
    <source>
        <dbReference type="ARBA" id="ARBA00022723"/>
    </source>
</evidence>
<comment type="similarity">
    <text evidence="1">Belongs to the HpcH/HpaI aldolase family.</text>
</comment>
<dbReference type="EMBL" id="CDPU01000066">
    <property type="protein sequence ID" value="CEO56400.1"/>
    <property type="molecule type" value="Genomic_DNA"/>
</dbReference>
<keyword evidence="2" id="KW-0479">Metal-binding</keyword>